<keyword evidence="1" id="KW-1133">Transmembrane helix</keyword>
<dbReference type="GO" id="GO:0008474">
    <property type="term" value="F:palmitoyl-(protein) hydrolase activity"/>
    <property type="evidence" value="ECO:0007669"/>
    <property type="project" value="TreeGrafter"/>
</dbReference>
<keyword evidence="1" id="KW-0472">Membrane</keyword>
<keyword evidence="1" id="KW-0812">Transmembrane</keyword>
<reference evidence="3" key="1">
    <citation type="journal article" date="2023" name="Nat. Commun.">
        <title>Diploid and tetraploid genomes of Acorus and the evolution of monocots.</title>
        <authorList>
            <person name="Ma L."/>
            <person name="Liu K.W."/>
            <person name="Li Z."/>
            <person name="Hsiao Y.Y."/>
            <person name="Qi Y."/>
            <person name="Fu T."/>
            <person name="Tang G.D."/>
            <person name="Zhang D."/>
            <person name="Sun W.H."/>
            <person name="Liu D.K."/>
            <person name="Li Y."/>
            <person name="Chen G.Z."/>
            <person name="Liu X.D."/>
            <person name="Liao X.Y."/>
            <person name="Jiang Y.T."/>
            <person name="Yu X."/>
            <person name="Hao Y."/>
            <person name="Huang J."/>
            <person name="Zhao X.W."/>
            <person name="Ke S."/>
            <person name="Chen Y.Y."/>
            <person name="Wu W.L."/>
            <person name="Hsu J.L."/>
            <person name="Lin Y.F."/>
            <person name="Huang M.D."/>
            <person name="Li C.Y."/>
            <person name="Huang L."/>
            <person name="Wang Z.W."/>
            <person name="Zhao X."/>
            <person name="Zhong W.Y."/>
            <person name="Peng D.H."/>
            <person name="Ahmad S."/>
            <person name="Lan S."/>
            <person name="Zhang J.S."/>
            <person name="Tsai W.C."/>
            <person name="Van de Peer Y."/>
            <person name="Liu Z.J."/>
        </authorList>
    </citation>
    <scope>NUCLEOTIDE SEQUENCE</scope>
    <source>
        <strain evidence="3">SCP</strain>
    </source>
</reference>
<dbReference type="InterPro" id="IPR001375">
    <property type="entry name" value="Peptidase_S9_cat"/>
</dbReference>
<dbReference type="Proteomes" id="UP001179952">
    <property type="component" value="Unassembled WGS sequence"/>
</dbReference>
<dbReference type="FunFam" id="3.40.50.1820:FF:000298">
    <property type="entry name" value="Bem46-like serine peptidase"/>
    <property type="match status" value="1"/>
</dbReference>
<organism evidence="3 4">
    <name type="scientific">Acorus gramineus</name>
    <name type="common">Dwarf sweet flag</name>
    <dbReference type="NCBI Taxonomy" id="55184"/>
    <lineage>
        <taxon>Eukaryota</taxon>
        <taxon>Viridiplantae</taxon>
        <taxon>Streptophyta</taxon>
        <taxon>Embryophyta</taxon>
        <taxon>Tracheophyta</taxon>
        <taxon>Spermatophyta</taxon>
        <taxon>Magnoliopsida</taxon>
        <taxon>Liliopsida</taxon>
        <taxon>Acoraceae</taxon>
        <taxon>Acorus</taxon>
    </lineage>
</organism>
<name>A0AAV9AH60_ACOGR</name>
<dbReference type="SUPFAM" id="SSF53474">
    <property type="entry name" value="alpha/beta-Hydrolases"/>
    <property type="match status" value="1"/>
</dbReference>
<evidence type="ECO:0000313" key="4">
    <source>
        <dbReference type="Proteomes" id="UP001179952"/>
    </source>
</evidence>
<dbReference type="GO" id="GO:0006508">
    <property type="term" value="P:proteolysis"/>
    <property type="evidence" value="ECO:0007669"/>
    <property type="project" value="InterPro"/>
</dbReference>
<dbReference type="EMBL" id="JAUJYN010000009">
    <property type="protein sequence ID" value="KAK1263491.1"/>
    <property type="molecule type" value="Genomic_DNA"/>
</dbReference>
<reference evidence="3" key="2">
    <citation type="submission" date="2023-06" db="EMBL/GenBank/DDBJ databases">
        <authorList>
            <person name="Ma L."/>
            <person name="Liu K.-W."/>
            <person name="Li Z."/>
            <person name="Hsiao Y.-Y."/>
            <person name="Qi Y."/>
            <person name="Fu T."/>
            <person name="Tang G."/>
            <person name="Zhang D."/>
            <person name="Sun W.-H."/>
            <person name="Liu D.-K."/>
            <person name="Li Y."/>
            <person name="Chen G.-Z."/>
            <person name="Liu X.-D."/>
            <person name="Liao X.-Y."/>
            <person name="Jiang Y.-T."/>
            <person name="Yu X."/>
            <person name="Hao Y."/>
            <person name="Huang J."/>
            <person name="Zhao X.-W."/>
            <person name="Ke S."/>
            <person name="Chen Y.-Y."/>
            <person name="Wu W.-L."/>
            <person name="Hsu J.-L."/>
            <person name="Lin Y.-F."/>
            <person name="Huang M.-D."/>
            <person name="Li C.-Y."/>
            <person name="Huang L."/>
            <person name="Wang Z.-W."/>
            <person name="Zhao X."/>
            <person name="Zhong W.-Y."/>
            <person name="Peng D.-H."/>
            <person name="Ahmad S."/>
            <person name="Lan S."/>
            <person name="Zhang J.-S."/>
            <person name="Tsai W.-C."/>
            <person name="Van De Peer Y."/>
            <person name="Liu Z.-J."/>
        </authorList>
    </citation>
    <scope>NUCLEOTIDE SEQUENCE</scope>
    <source>
        <strain evidence="3">SCP</strain>
        <tissue evidence="3">Leaves</tissue>
    </source>
</reference>
<sequence length="317" mass="35462">MVSYLNVLVYGVGGIVVAGMALLVAFQEKLVYVPVLPGMAKSYPITPARLRLLYEDVWLTSVDGVRLHAWFIKPFPNLRGPTILFFQENAGNIAHRLGFIRIMIQKLNCNVLMLSYRGYGASDGYPSQHGIIKDAQAALDHLTQRTDIDASRIVVFGRSLGGAVGSVLAKNNPDKISAIILENTFTSILDMAGILLPFLKWFVGGSSTKSFKILNCVVRSPWNTIDVVGEIKQPILFLSGLQDEMVPPSHMRMLYDKAIEQNRRCLFIDFPSGMHMDTWLSGGDRYWRTTQLFLDQYVQTTQEHDIHEKVNNDAAPS</sequence>
<dbReference type="InterPro" id="IPR029058">
    <property type="entry name" value="AB_hydrolase_fold"/>
</dbReference>
<dbReference type="GO" id="GO:0016020">
    <property type="term" value="C:membrane"/>
    <property type="evidence" value="ECO:0007669"/>
    <property type="project" value="TreeGrafter"/>
</dbReference>
<keyword evidence="4" id="KW-1185">Reference proteome</keyword>
<protein>
    <recommendedName>
        <fullName evidence="2">Peptidase S9 prolyl oligopeptidase catalytic domain-containing protein</fullName>
    </recommendedName>
</protein>
<evidence type="ECO:0000313" key="3">
    <source>
        <dbReference type="EMBL" id="KAK1263491.1"/>
    </source>
</evidence>
<dbReference type="PANTHER" id="PTHR12277:SF81">
    <property type="entry name" value="PROTEIN ABHD13"/>
    <property type="match status" value="1"/>
</dbReference>
<proteinExistence type="predicted"/>
<dbReference type="AlphaFoldDB" id="A0AAV9AH60"/>
<dbReference type="Gene3D" id="3.40.50.1820">
    <property type="entry name" value="alpha/beta hydrolase"/>
    <property type="match status" value="1"/>
</dbReference>
<evidence type="ECO:0000256" key="1">
    <source>
        <dbReference type="SAM" id="Phobius"/>
    </source>
</evidence>
<feature type="transmembrane region" description="Helical" evidence="1">
    <location>
        <begin position="7"/>
        <end position="26"/>
    </location>
</feature>
<dbReference type="GO" id="GO:0008236">
    <property type="term" value="F:serine-type peptidase activity"/>
    <property type="evidence" value="ECO:0007669"/>
    <property type="project" value="InterPro"/>
</dbReference>
<dbReference type="Pfam" id="PF00326">
    <property type="entry name" value="Peptidase_S9"/>
    <property type="match status" value="1"/>
</dbReference>
<gene>
    <name evidence="3" type="ORF">QJS04_geneDACA013437</name>
</gene>
<feature type="domain" description="Peptidase S9 prolyl oligopeptidase catalytic" evidence="2">
    <location>
        <begin position="132"/>
        <end position="279"/>
    </location>
</feature>
<accession>A0AAV9AH60</accession>
<evidence type="ECO:0000259" key="2">
    <source>
        <dbReference type="Pfam" id="PF00326"/>
    </source>
</evidence>
<dbReference type="PANTHER" id="PTHR12277">
    <property type="entry name" value="ALPHA/BETA HYDROLASE DOMAIN-CONTAINING PROTEIN"/>
    <property type="match status" value="1"/>
</dbReference>
<comment type="caution">
    <text evidence="3">The sequence shown here is derived from an EMBL/GenBank/DDBJ whole genome shotgun (WGS) entry which is preliminary data.</text>
</comment>